<organism evidence="1 2">
    <name type="scientific">Auriscalpium vulgare</name>
    <dbReference type="NCBI Taxonomy" id="40419"/>
    <lineage>
        <taxon>Eukaryota</taxon>
        <taxon>Fungi</taxon>
        <taxon>Dikarya</taxon>
        <taxon>Basidiomycota</taxon>
        <taxon>Agaricomycotina</taxon>
        <taxon>Agaricomycetes</taxon>
        <taxon>Russulales</taxon>
        <taxon>Auriscalpiaceae</taxon>
        <taxon>Auriscalpium</taxon>
    </lineage>
</organism>
<reference evidence="1" key="2">
    <citation type="journal article" date="2022" name="New Phytol.">
        <title>Evolutionary transition to the ectomycorrhizal habit in the genomes of a hyperdiverse lineage of mushroom-forming fungi.</title>
        <authorList>
            <person name="Looney B."/>
            <person name="Miyauchi S."/>
            <person name="Morin E."/>
            <person name="Drula E."/>
            <person name="Courty P.E."/>
            <person name="Kohler A."/>
            <person name="Kuo A."/>
            <person name="LaButti K."/>
            <person name="Pangilinan J."/>
            <person name="Lipzen A."/>
            <person name="Riley R."/>
            <person name="Andreopoulos W."/>
            <person name="He G."/>
            <person name="Johnson J."/>
            <person name="Nolan M."/>
            <person name="Tritt A."/>
            <person name="Barry K.W."/>
            <person name="Grigoriev I.V."/>
            <person name="Nagy L.G."/>
            <person name="Hibbett D."/>
            <person name="Henrissat B."/>
            <person name="Matheny P.B."/>
            <person name="Labbe J."/>
            <person name="Martin F.M."/>
        </authorList>
    </citation>
    <scope>NUCLEOTIDE SEQUENCE</scope>
    <source>
        <strain evidence="1">FP105234-sp</strain>
    </source>
</reference>
<comment type="caution">
    <text evidence="1">The sequence shown here is derived from an EMBL/GenBank/DDBJ whole genome shotgun (WGS) entry which is preliminary data.</text>
</comment>
<reference evidence="1" key="1">
    <citation type="submission" date="2021-02" db="EMBL/GenBank/DDBJ databases">
        <authorList>
            <consortium name="DOE Joint Genome Institute"/>
            <person name="Ahrendt S."/>
            <person name="Looney B.P."/>
            <person name="Miyauchi S."/>
            <person name="Morin E."/>
            <person name="Drula E."/>
            <person name="Courty P.E."/>
            <person name="Chicoki N."/>
            <person name="Fauchery L."/>
            <person name="Kohler A."/>
            <person name="Kuo A."/>
            <person name="Labutti K."/>
            <person name="Pangilinan J."/>
            <person name="Lipzen A."/>
            <person name="Riley R."/>
            <person name="Andreopoulos W."/>
            <person name="He G."/>
            <person name="Johnson J."/>
            <person name="Barry K.W."/>
            <person name="Grigoriev I.V."/>
            <person name="Nagy L."/>
            <person name="Hibbett D."/>
            <person name="Henrissat B."/>
            <person name="Matheny P.B."/>
            <person name="Labbe J."/>
            <person name="Martin F."/>
        </authorList>
    </citation>
    <scope>NUCLEOTIDE SEQUENCE</scope>
    <source>
        <strain evidence="1">FP105234-sp</strain>
    </source>
</reference>
<gene>
    <name evidence="1" type="ORF">FA95DRAFT_945613</name>
</gene>
<name>A0ACB8SAP3_9AGAM</name>
<keyword evidence="2" id="KW-1185">Reference proteome</keyword>
<protein>
    <submittedName>
        <fullName evidence="1">Uncharacterized protein</fullName>
    </submittedName>
</protein>
<evidence type="ECO:0000313" key="2">
    <source>
        <dbReference type="Proteomes" id="UP000814033"/>
    </source>
</evidence>
<dbReference type="Proteomes" id="UP000814033">
    <property type="component" value="Unassembled WGS sequence"/>
</dbReference>
<evidence type="ECO:0000313" key="1">
    <source>
        <dbReference type="EMBL" id="KAI0053252.1"/>
    </source>
</evidence>
<dbReference type="EMBL" id="MU275841">
    <property type="protein sequence ID" value="KAI0053252.1"/>
    <property type="molecule type" value="Genomic_DNA"/>
</dbReference>
<accession>A0ACB8SAP3</accession>
<proteinExistence type="predicted"/>
<sequence length="430" mass="48821">MAGTTPLECPVCKEPCNTDKLRSLPCGHIICCDCIENWLDALEEKEESPTCPLCRDSFEYDDIRRVFFSFAADAPTETGDEAIVAHADNIAKKLRRIKVDSQVRSVAEAATQLRIIASAMGNSERAQGIIWDAVQDLWTQTVVPLFKERRDQEGLARTLHQRVLAAEKKASDAQYQADLHTQLFEKHRKRYLNVDAKIESLQEKVEQFRIALNDAERAAQEESAKFKQELSAKLGMLDELKRANRKRNADYQALSKINRHLEKENQRLLEAQEHHEQAAHPQEESLYIEPPKRGESSRHVLDVYNEEERGVKRRKISGNSEYEYLRVATGSPAQSSHFSTSESPSRSPSPLVEPRYRINSKPLAKPASQRTADPTPQRPRFASDWSLAPPPTKGKPPPRPNAEGLPFPVDRRGRAKVPLQLGPRQRMVKR</sequence>